<evidence type="ECO:0000313" key="5">
    <source>
        <dbReference type="Proteomes" id="UP001232750"/>
    </source>
</evidence>
<gene>
    <name evidence="4" type="ORF">QNJ86_01925</name>
</gene>
<dbReference type="Gene3D" id="2.60.40.740">
    <property type="match status" value="2"/>
</dbReference>
<dbReference type="Pfam" id="PF17802">
    <property type="entry name" value="SpaA"/>
    <property type="match status" value="7"/>
</dbReference>
<proteinExistence type="predicted"/>
<evidence type="ECO:0000259" key="3">
    <source>
        <dbReference type="Pfam" id="PF17802"/>
    </source>
</evidence>
<feature type="domain" description="SpaA-like prealbumin fold" evidence="3">
    <location>
        <begin position="2027"/>
        <end position="2100"/>
    </location>
</feature>
<comment type="caution">
    <text evidence="4">The sequence shown here is derived from an EMBL/GenBank/DDBJ whole genome shotgun (WGS) entry which is preliminary data.</text>
</comment>
<feature type="region of interest" description="Disordered" evidence="1">
    <location>
        <begin position="1"/>
        <end position="91"/>
    </location>
</feature>
<feature type="domain" description="SpaA-like prealbumin fold" evidence="3">
    <location>
        <begin position="1398"/>
        <end position="1493"/>
    </location>
</feature>
<dbReference type="InterPro" id="IPR041033">
    <property type="entry name" value="SpaA_PFL_dom_1"/>
</dbReference>
<feature type="compositionally biased region" description="Pro residues" evidence="1">
    <location>
        <begin position="2121"/>
        <end position="2131"/>
    </location>
</feature>
<keyword evidence="5" id="KW-1185">Reference proteome</keyword>
<reference evidence="4 5" key="1">
    <citation type="submission" date="2023-05" db="EMBL/GenBank/DDBJ databases">
        <title>Gordonibacter KGMB12511T sp. nov., isolated from faeces of healthy Korean.</title>
        <authorList>
            <person name="Kim H.S."/>
            <person name="Kim J.-S."/>
            <person name="Suh M.K."/>
            <person name="Eom M.K."/>
            <person name="Do H.E."/>
            <person name="Lee J.-S."/>
        </authorList>
    </citation>
    <scope>NUCLEOTIDE SEQUENCE [LARGE SCALE GENOMIC DNA]</scope>
    <source>
        <strain evidence="4 5">KGMB12511</strain>
    </source>
</reference>
<name>A0ABT7DN02_9ACTN</name>
<dbReference type="Gene3D" id="2.60.40.10">
    <property type="entry name" value="Immunoglobulins"/>
    <property type="match status" value="9"/>
</dbReference>
<evidence type="ECO:0000256" key="2">
    <source>
        <dbReference type="SAM" id="Phobius"/>
    </source>
</evidence>
<feature type="compositionally biased region" description="Low complexity" evidence="1">
    <location>
        <begin position="54"/>
        <end position="63"/>
    </location>
</feature>
<dbReference type="EMBL" id="JASJEU010000003">
    <property type="protein sequence ID" value="MDJ1649550.1"/>
    <property type="molecule type" value="Genomic_DNA"/>
</dbReference>
<keyword evidence="2" id="KW-1133">Transmembrane helix</keyword>
<feature type="domain" description="SpaA-like prealbumin fold" evidence="3">
    <location>
        <begin position="1662"/>
        <end position="1769"/>
    </location>
</feature>
<sequence>MAPADDMPESGTSDVTEEGTGPQGSHEGEVSPEPPLSEKSDDLFASEEGAPLVEPNENNLNEGEAQEAEVETSELPFDLESGTNSDPDKTHDLDQLLLGVAAFSYQDVHGVSHDISNTGTDEAQVFDFSTVPFASIDNLYMEVIFKILVDDESPDLTREIKAGDYYRYALPSIFIVDENKAPQTIYSPLGLAIATYTIEKDDQGKAFFKVVFTDTVNLDKGYVSIFGGVGATFKLDKDQLKDTDTTQVPWLLQNGGTTYTFKVPPTSPKLEGMEKHGTYNKDDNSITWTITVGSEPASAGLALKGITVTDTFEENELAVTSVTGPDGAELVKPADVHGGTFSYTFPDDSTAVAPYDITVKTKVNEAVLNATAKSEQQVANSVKMESPQNSEVVVPPEQGAEASVTVPQFGISKSGQPLNSSIISWDIIINKGGVGAAQNVVVFDRLDARATYRNGTLKVNDVPLDKVYDTTPNPAPSGTYAVKTIETPDNTTLLEIHFDGVVSTEQRITFETDIAVDGDSDKKVDITFPNQAWMAYDWPTGGPGPGENDTKFDISTNFNVAYLDKDTPTYDEHTGVIDWIIKPSTRSEDYTQGVITDVVGLQEDGTFDQDLLLDSVKVTHKGTSLTKDELVTVFSFDPDTHAMRFTFKRAQYELNDIEIAYQSQALNFQRENDKDHTYRNTANLAVTAPGHTYEAADSAERTFKNAFLTKTSNYTVVDMKGESTGYLHYYITVNGNQMPNTELTMADDLKAITAHVVDSSGAEKTTIDASKWTFVNGDATNSQVPSVKVTKKQGDAKSDVTSEFKTAIDQWVANKVVDFSVTGAAEASACYIIDLPLTLDKAVLQALYQNEWLVDGFRILVKNTVMADSDGYLADGGAVAECIGTQDTPDISEQFAAKSVDGSRQKDGILDYRIALNPNGLQLTNAVATDEFDEALEIDLSTVQLYYAEHEGAFIKDGHGAAVTAGWSKELVYDATKDKVVLKVKLPDGAASYVLEYQAKIVGPASGGKVTNTVSVVMGDTPLGDDTISADVDASSWGWLTQKAIYKLVKVDAFSGETAPLSGVRFFLSKEDDQTTILKTAVSNKNGLVSFYGLEPNTAYHYKEDVASVGETKYHTTEGSFTTGAKGTTIIQGQDKAVKNARTTSNVPVQLKKTYGEIKGLTYQGARQSTFTLSLYPNGFGTNPKVPLAFTKNAEGSYTYNASGPVTELHEAASGDLTISGLPWGEYGLEETATSEGYTRYEGAKYFSVVAPGQVGEPWKVNYEPMGTAHDVTPAITNAPTKLTVKKTTTAPSLEGVELSIYKANADGSQSAEKAKNAFDGAELSTRIDEANQVFTWKLDGIPAGMYWLVEDTGPIDATLSKFDPVKFTVDAFGKVSKDEGIGSVEGTTLTVQDNPAHVTVKKLDQWGEGVANATVKLQKSDGGGGWMDVSQGEWTTATVDEAKEGHTFAGLDRGAKYRLIETVVPIGYKTANHEASQVIEFTINEYGKATLVDLHNGLALEGDADKGAFQNVVLGNSFILRNERIVGHAEFFKQDSESGKALSGASFDLYLQGSDEPVNAGGHFVSGDDGKVTTIGSQRTFSRTIGNAKQGDQIRCGLPAGTYYFKEVATRSDFLFEGVMTEPFTIPESGGYTWPSLSVVAVQSTSGDAFLTNTPLNAQAHLVKQDKNSTALMGATFELRPVVGGVEQAAIDTRTTAAAGTPFEGEDSNHNPHSATATQAGELWFPNVPAGTYHVVETIPAPGYQVDGTHYEFTVDQTTRNQTIALNDGEPILNELTELSFTKTELFNESCSDDPKAERPLAGVEFRVYTDESCLNPAHLADGSEAVTTSASDGSVTFRGLEGGNTYYVKETVTPAGHVPSEVHKAVFAPNGTLSSFAPIGSSGVVKTIVNDVIRTDISIKKVSELDPNQVLPGSTYGLYKSVAKAGPHPQGASLSAQERAALQLIAEATTDQNGILTFKGVLMNQEYVIQERVAPDGSLVSKNPIKISFKVGAGGAPELKSFDDGSGTAQIVNGDIVWREPQVVVEFRKVDSAGRPLAGAKLQVVDESDTVVEGPWVSSDTAHVVTGKFVAGKEYRLVELETPEGYALATDVKFMVSDTPAAFGENRVTKVSMTDRSLTPPPSPGGPDTPDPDDPDNPDNPDNPSDPSDPDNPDNPDNPDQPNTPGDPDKPENPESPDKPENPGGPSTPGTPTPPARPDSSTPGQPPLLVGTGDAPWGLPIAVLALAAAATALVAFRRLRHR</sequence>
<dbReference type="InterPro" id="IPR008966">
    <property type="entry name" value="Adhesion_dom_sf"/>
</dbReference>
<feature type="compositionally biased region" description="Acidic residues" evidence="1">
    <location>
        <begin position="2132"/>
        <end position="2141"/>
    </location>
</feature>
<keyword evidence="2" id="KW-0812">Transmembrane</keyword>
<evidence type="ECO:0000256" key="1">
    <source>
        <dbReference type="SAM" id="MobiDB-lite"/>
    </source>
</evidence>
<dbReference type="RefSeq" id="WP_283830882.1">
    <property type="nucleotide sequence ID" value="NZ_JASJEU010000003.1"/>
</dbReference>
<feature type="domain" description="SpaA-like prealbumin fold" evidence="3">
    <location>
        <begin position="1898"/>
        <end position="1992"/>
    </location>
</feature>
<feature type="region of interest" description="Disordered" evidence="1">
    <location>
        <begin position="2108"/>
        <end position="2218"/>
    </location>
</feature>
<feature type="domain" description="SpaA-like prealbumin fold" evidence="3">
    <location>
        <begin position="1530"/>
        <end position="1620"/>
    </location>
</feature>
<dbReference type="SUPFAM" id="SSF49401">
    <property type="entry name" value="Bacterial adhesins"/>
    <property type="match status" value="3"/>
</dbReference>
<accession>A0ABT7DN02</accession>
<dbReference type="Proteomes" id="UP001232750">
    <property type="component" value="Unassembled WGS sequence"/>
</dbReference>
<feature type="domain" description="SpaA-like prealbumin fold" evidence="3">
    <location>
        <begin position="1797"/>
        <end position="1864"/>
    </location>
</feature>
<dbReference type="InterPro" id="IPR013783">
    <property type="entry name" value="Ig-like_fold"/>
</dbReference>
<organism evidence="4 5">
    <name type="scientific">Gordonibacter faecis</name>
    <dbReference type="NCBI Taxonomy" id="3047475"/>
    <lineage>
        <taxon>Bacteria</taxon>
        <taxon>Bacillati</taxon>
        <taxon>Actinomycetota</taxon>
        <taxon>Coriobacteriia</taxon>
        <taxon>Eggerthellales</taxon>
        <taxon>Eggerthellaceae</taxon>
        <taxon>Gordonibacter</taxon>
    </lineage>
</organism>
<feature type="transmembrane region" description="Helical" evidence="2">
    <location>
        <begin position="2219"/>
        <end position="2238"/>
    </location>
</feature>
<keyword evidence="2" id="KW-0472">Membrane</keyword>
<feature type="domain" description="SpaA-like prealbumin fold" evidence="3">
    <location>
        <begin position="1047"/>
        <end position="1129"/>
    </location>
</feature>
<evidence type="ECO:0000313" key="4">
    <source>
        <dbReference type="EMBL" id="MDJ1649550.1"/>
    </source>
</evidence>
<feature type="compositionally biased region" description="Basic and acidic residues" evidence="1">
    <location>
        <begin position="2169"/>
        <end position="2183"/>
    </location>
</feature>
<protein>
    <submittedName>
        <fullName evidence="4">SpaA isopeptide-forming pilin-related protein</fullName>
    </submittedName>
</protein>